<proteinExistence type="predicted"/>
<evidence type="ECO:0000256" key="1">
    <source>
        <dbReference type="SAM" id="MobiDB-lite"/>
    </source>
</evidence>
<reference evidence="2 3" key="1">
    <citation type="submission" date="2017-12" db="EMBL/GenBank/DDBJ databases">
        <title>Comparative genomics of Botrytis spp.</title>
        <authorList>
            <person name="Valero-Jimenez C.A."/>
            <person name="Tapia P."/>
            <person name="Veloso J."/>
            <person name="Silva-Moreno E."/>
            <person name="Staats M."/>
            <person name="Valdes J.H."/>
            <person name="Van Kan J.A.L."/>
        </authorList>
    </citation>
    <scope>NUCLEOTIDE SEQUENCE [LARGE SCALE GENOMIC DNA]</scope>
    <source>
        <strain evidence="2 3">Bh0001</strain>
    </source>
</reference>
<name>A0A4Z1GW06_9HELO</name>
<accession>A0A4Z1GW06</accession>
<organism evidence="2 3">
    <name type="scientific">Botrytis hyacinthi</name>
    <dbReference type="NCBI Taxonomy" id="278943"/>
    <lineage>
        <taxon>Eukaryota</taxon>
        <taxon>Fungi</taxon>
        <taxon>Dikarya</taxon>
        <taxon>Ascomycota</taxon>
        <taxon>Pezizomycotina</taxon>
        <taxon>Leotiomycetes</taxon>
        <taxon>Helotiales</taxon>
        <taxon>Sclerotiniaceae</taxon>
        <taxon>Botrytis</taxon>
    </lineage>
</organism>
<comment type="caution">
    <text evidence="2">The sequence shown here is derived from an EMBL/GenBank/DDBJ whole genome shotgun (WGS) entry which is preliminary data.</text>
</comment>
<dbReference type="Proteomes" id="UP000297814">
    <property type="component" value="Unassembled WGS sequence"/>
</dbReference>
<dbReference type="EMBL" id="PQXK01000093">
    <property type="protein sequence ID" value="TGO37577.1"/>
    <property type="molecule type" value="Genomic_DNA"/>
</dbReference>
<feature type="compositionally biased region" description="Polar residues" evidence="1">
    <location>
        <begin position="58"/>
        <end position="70"/>
    </location>
</feature>
<evidence type="ECO:0000313" key="2">
    <source>
        <dbReference type="EMBL" id="TGO37577.1"/>
    </source>
</evidence>
<protein>
    <submittedName>
        <fullName evidence="2">Uncharacterized protein</fullName>
    </submittedName>
</protein>
<sequence length="78" mass="8780">MPTPAPSPWWCPNSMKNFSELSTLPLRYIEDWARCQNTAPAFLTLYPGDDDLGPEVNETASLSRVQSTLRGRSRPRGQ</sequence>
<dbReference type="AlphaFoldDB" id="A0A4Z1GW06"/>
<keyword evidence="3" id="KW-1185">Reference proteome</keyword>
<evidence type="ECO:0000313" key="3">
    <source>
        <dbReference type="Proteomes" id="UP000297814"/>
    </source>
</evidence>
<gene>
    <name evidence="2" type="ORF">BHYA_0093g00020</name>
</gene>
<feature type="region of interest" description="Disordered" evidence="1">
    <location>
        <begin position="54"/>
        <end position="78"/>
    </location>
</feature>